<feature type="region of interest" description="Disordered" evidence="1">
    <location>
        <begin position="95"/>
        <end position="168"/>
    </location>
</feature>
<dbReference type="OrthoDB" id="5373017at2759"/>
<feature type="compositionally biased region" description="Polar residues" evidence="1">
    <location>
        <begin position="373"/>
        <end position="393"/>
    </location>
</feature>
<dbReference type="EMBL" id="CP069023">
    <property type="protein sequence ID" value="QRC91286.1"/>
    <property type="molecule type" value="Genomic_DNA"/>
</dbReference>
<feature type="compositionally biased region" description="Basic and acidic residues" evidence="1">
    <location>
        <begin position="336"/>
        <end position="351"/>
    </location>
</feature>
<accession>A0A7U2EQP3</accession>
<evidence type="ECO:0000313" key="2">
    <source>
        <dbReference type="EMBL" id="QRC91286.1"/>
    </source>
</evidence>
<dbReference type="AlphaFoldDB" id="A0A7U2EQP3"/>
<feature type="compositionally biased region" description="Low complexity" evidence="1">
    <location>
        <begin position="95"/>
        <end position="106"/>
    </location>
</feature>
<feature type="region of interest" description="Disordered" evidence="1">
    <location>
        <begin position="336"/>
        <end position="401"/>
    </location>
</feature>
<feature type="compositionally biased region" description="Polar residues" evidence="1">
    <location>
        <begin position="15"/>
        <end position="26"/>
    </location>
</feature>
<sequence>MAANAPYFQIRSGRLVTTPSSTNATPSHFVPEDDEYDPSVSDVASPHEHTSASYYERPVRQTSADTPVNTSEENHNLADLLKAATTAAGQAAQAMDAQDAGAATRAAQEEGKRKRNLDSHASAAAETSQTEPAGTTKRRRVDVPTDPQLQATEQGSRASSKSNSVPLSGESLLNEARSTGVHSAAALFRRTSDKTATRKYTRPPMSKLFMSLQLTPENFLQLQAQAKTYMLDTTYPERQNCVGNRGKGDTDMVKLRLFNCVRDFLSDGAGEQFFGENVEKPGEMDAIEAARALGEHNAPGHEERLTWPRDGNKIISLVTPLMRRMVTNERQRMYAIETRKGGAKKKDKDGSVEAVAQQVVQSPSDRNEHAQLLSASDTNLRQRSEISQPVSPSVPTPITARLTSTTPMDALSLSVEDDSHHSSGLRLPTDNATRPSLSNINIFLVFAPHLPSGDELKPSVKLDQTRLSSTHIPQLTTYPWQDFASQVTKLLTKAKTSYPAIRARLAMRQGSSTAKTDTLTDNLQELAAAANAMQGDDTDPLAKEPTHEAALLPRHVIKTVGPTGWEYIADAEQWADLLARRSREVWADGVVNVVVELVDVGVEEVGEDRS</sequence>
<proteinExistence type="predicted"/>
<protein>
    <submittedName>
        <fullName evidence="2">Uncharacterized protein</fullName>
    </submittedName>
</protein>
<gene>
    <name evidence="2" type="ORF">JI435_007890</name>
</gene>
<feature type="region of interest" description="Disordered" evidence="1">
    <location>
        <begin position="1"/>
        <end position="73"/>
    </location>
</feature>
<organism evidence="2 3">
    <name type="scientific">Phaeosphaeria nodorum (strain SN15 / ATCC MYA-4574 / FGSC 10173)</name>
    <name type="common">Glume blotch fungus</name>
    <name type="synonym">Parastagonospora nodorum</name>
    <dbReference type="NCBI Taxonomy" id="321614"/>
    <lineage>
        <taxon>Eukaryota</taxon>
        <taxon>Fungi</taxon>
        <taxon>Dikarya</taxon>
        <taxon>Ascomycota</taxon>
        <taxon>Pezizomycotina</taxon>
        <taxon>Dothideomycetes</taxon>
        <taxon>Pleosporomycetidae</taxon>
        <taxon>Pleosporales</taxon>
        <taxon>Pleosporineae</taxon>
        <taxon>Phaeosphaeriaceae</taxon>
        <taxon>Parastagonospora</taxon>
    </lineage>
</organism>
<dbReference type="OMA" id="WPRDGNK"/>
<feature type="compositionally biased region" description="Polar residues" evidence="1">
    <location>
        <begin position="60"/>
        <end position="71"/>
    </location>
</feature>
<name>A0A7U2EQP3_PHANO</name>
<feature type="compositionally biased region" description="Polar residues" evidence="1">
    <location>
        <begin position="147"/>
        <end position="166"/>
    </location>
</feature>
<dbReference type="Proteomes" id="UP000663193">
    <property type="component" value="Chromosome 1"/>
</dbReference>
<evidence type="ECO:0000256" key="1">
    <source>
        <dbReference type="SAM" id="MobiDB-lite"/>
    </source>
</evidence>
<keyword evidence="3" id="KW-1185">Reference proteome</keyword>
<feature type="compositionally biased region" description="Basic and acidic residues" evidence="1">
    <location>
        <begin position="107"/>
        <end position="118"/>
    </location>
</feature>
<reference evidence="3" key="1">
    <citation type="journal article" date="2021" name="BMC Genomics">
        <title>Chromosome-level genome assembly and manually-curated proteome of model necrotroph Parastagonospora nodorum Sn15 reveals a genome-wide trove of candidate effector homologs, and redundancy of virulence-related functions within an accessory chromosome.</title>
        <authorList>
            <person name="Bertazzoni S."/>
            <person name="Jones D.A.B."/>
            <person name="Phan H.T."/>
            <person name="Tan K.-C."/>
            <person name="Hane J.K."/>
        </authorList>
    </citation>
    <scope>NUCLEOTIDE SEQUENCE [LARGE SCALE GENOMIC DNA]</scope>
    <source>
        <strain evidence="3">SN15 / ATCC MYA-4574 / FGSC 10173)</strain>
    </source>
</reference>
<evidence type="ECO:0000313" key="3">
    <source>
        <dbReference type="Proteomes" id="UP000663193"/>
    </source>
</evidence>
<dbReference type="VEuPathDB" id="FungiDB:JI435_007890"/>